<evidence type="ECO:0000313" key="4">
    <source>
        <dbReference type="EMBL" id="MBE7324266.1"/>
    </source>
</evidence>
<evidence type="ECO:0000256" key="2">
    <source>
        <dbReference type="SAM" id="Phobius"/>
    </source>
</evidence>
<dbReference type="InterPro" id="IPR022603">
    <property type="entry name" value="DUF3152"/>
</dbReference>
<organism evidence="4 5">
    <name type="scientific">Nocardioides malaquae</name>
    <dbReference type="NCBI Taxonomy" id="2773426"/>
    <lineage>
        <taxon>Bacteria</taxon>
        <taxon>Bacillati</taxon>
        <taxon>Actinomycetota</taxon>
        <taxon>Actinomycetes</taxon>
        <taxon>Propionibacteriales</taxon>
        <taxon>Nocardioidaceae</taxon>
        <taxon>Nocardioides</taxon>
    </lineage>
</organism>
<dbReference type="Proteomes" id="UP000756387">
    <property type="component" value="Unassembled WGS sequence"/>
</dbReference>
<evidence type="ECO:0000256" key="1">
    <source>
        <dbReference type="SAM" id="MobiDB-lite"/>
    </source>
</evidence>
<proteinExistence type="predicted"/>
<feature type="compositionally biased region" description="Basic and acidic residues" evidence="1">
    <location>
        <begin position="53"/>
        <end position="63"/>
    </location>
</feature>
<protein>
    <submittedName>
        <fullName evidence="4">DUF3152 domain-containing protein</fullName>
    </submittedName>
</protein>
<dbReference type="EMBL" id="JADCSA010000005">
    <property type="protein sequence ID" value="MBE7324266.1"/>
    <property type="molecule type" value="Genomic_DNA"/>
</dbReference>
<feature type="compositionally biased region" description="Polar residues" evidence="1">
    <location>
        <begin position="64"/>
        <end position="73"/>
    </location>
</feature>
<feature type="domain" description="DUF3152" evidence="3">
    <location>
        <begin position="115"/>
        <end position="253"/>
    </location>
</feature>
<accession>A0ABR9RRS7</accession>
<reference evidence="4 5" key="1">
    <citation type="submission" date="2020-10" db="EMBL/GenBank/DDBJ databases">
        <title>Nocardioides sp. isolated from sludge.</title>
        <authorList>
            <person name="Zhang X."/>
        </authorList>
    </citation>
    <scope>NUCLEOTIDE SEQUENCE [LARGE SCALE GENOMIC DNA]</scope>
    <source>
        <strain evidence="4 5">Y6</strain>
    </source>
</reference>
<keyword evidence="5" id="KW-1185">Reference proteome</keyword>
<dbReference type="SUPFAM" id="SSF55486">
    <property type="entry name" value="Metalloproteases ('zincins'), catalytic domain"/>
    <property type="match status" value="1"/>
</dbReference>
<keyword evidence="2" id="KW-0812">Transmembrane</keyword>
<keyword evidence="2" id="KW-1133">Transmembrane helix</keyword>
<evidence type="ECO:0000259" key="3">
    <source>
        <dbReference type="Pfam" id="PF11350"/>
    </source>
</evidence>
<sequence>MNGGGRHRKPARPQYRNTAITIPALVLIAVLVAIFMPPGRWWTQVLPVQEREREDHPVARSEHSNQISPTQGPSRVGGDDEKREADPKRARPRVPPRGPGTFELMAPDRVGPIVDHSYSVEIETGMPLRAVSAANLIDTILTDERGWATRGHTFTRTDVDPSIRILIATPATTDKLCAPLQTLGRVSCRNGELVVLNGVRWIRGIPDYRGDLGGYRRYLVNHEVGHALGQSHVSCPGPGMRAPVMMQQTYGLQGCRRNPWP</sequence>
<gene>
    <name evidence="4" type="ORF">IEQ44_06345</name>
</gene>
<feature type="compositionally biased region" description="Basic and acidic residues" evidence="1">
    <location>
        <begin position="77"/>
        <end position="89"/>
    </location>
</feature>
<keyword evidence="2" id="KW-0472">Membrane</keyword>
<dbReference type="Pfam" id="PF11350">
    <property type="entry name" value="DUF3152"/>
    <property type="match status" value="1"/>
</dbReference>
<name>A0ABR9RRS7_9ACTN</name>
<feature type="transmembrane region" description="Helical" evidence="2">
    <location>
        <begin position="20"/>
        <end position="42"/>
    </location>
</feature>
<comment type="caution">
    <text evidence="4">The sequence shown here is derived from an EMBL/GenBank/DDBJ whole genome shotgun (WGS) entry which is preliminary data.</text>
</comment>
<dbReference type="RefSeq" id="WP_193637606.1">
    <property type="nucleotide sequence ID" value="NZ_JADCSA010000005.1"/>
</dbReference>
<evidence type="ECO:0000313" key="5">
    <source>
        <dbReference type="Proteomes" id="UP000756387"/>
    </source>
</evidence>
<feature type="region of interest" description="Disordered" evidence="1">
    <location>
        <begin position="53"/>
        <end position="106"/>
    </location>
</feature>